<sequence length="279" mass="30717">MGRTWFSGPLLGTCFRVWGCRVTAAVTENRRQCVGLCRCSHWGGGQGFRLLFYLSPVTSLVILPPPQKFLLHRLVVASGISASLADRMELEAHWETLCHRVQRRHHGDVVTGLLLLYPTCALHIVECSSEALVTVLQDLGGVHTPEHSPPTAYARVLAVSHDLPARLFLQWSCKTLPPAARTLAGGSEREPTEKLVPDALEQLVQLGQHMLKLPKGSKVAMDAALDQVPELMVPQGVVEELLRREELLTPQQYLEVYHSPLNAMGDSGHIFSSDSPTTV</sequence>
<protein>
    <submittedName>
        <fullName evidence="1">Testis-expressed protein 47-like</fullName>
    </submittedName>
</protein>
<accession>A0A3B3RH57</accession>
<dbReference type="PANTHER" id="PTHR34035:SF1">
    <property type="entry name" value="TESTIS-EXPRESSED PROTEIN 47"/>
    <property type="match status" value="1"/>
</dbReference>
<evidence type="ECO:0000313" key="2">
    <source>
        <dbReference type="Proteomes" id="UP000261540"/>
    </source>
</evidence>
<proteinExistence type="predicted"/>
<organism evidence="1 2">
    <name type="scientific">Paramormyrops kingsleyae</name>
    <dbReference type="NCBI Taxonomy" id="1676925"/>
    <lineage>
        <taxon>Eukaryota</taxon>
        <taxon>Metazoa</taxon>
        <taxon>Chordata</taxon>
        <taxon>Craniata</taxon>
        <taxon>Vertebrata</taxon>
        <taxon>Euteleostomi</taxon>
        <taxon>Actinopterygii</taxon>
        <taxon>Neopterygii</taxon>
        <taxon>Teleostei</taxon>
        <taxon>Osteoglossocephala</taxon>
        <taxon>Osteoglossomorpha</taxon>
        <taxon>Osteoglossiformes</taxon>
        <taxon>Mormyridae</taxon>
        <taxon>Paramormyrops</taxon>
    </lineage>
</organism>
<reference evidence="1" key="2">
    <citation type="submission" date="2025-09" db="UniProtKB">
        <authorList>
            <consortium name="Ensembl"/>
        </authorList>
    </citation>
    <scope>IDENTIFICATION</scope>
</reference>
<keyword evidence="2" id="KW-1185">Reference proteome</keyword>
<dbReference type="GeneTree" id="ENSGT00390000005565"/>
<evidence type="ECO:0000313" key="1">
    <source>
        <dbReference type="Ensembl" id="ENSPKIP00000017200.1"/>
    </source>
</evidence>
<dbReference type="Pfam" id="PF24787">
    <property type="entry name" value="TEX47"/>
    <property type="match status" value="1"/>
</dbReference>
<name>A0A3B3RH57_9TELE</name>
<dbReference type="InterPro" id="IPR055308">
    <property type="entry name" value="TEX47-like"/>
</dbReference>
<dbReference type="AlphaFoldDB" id="A0A3B3RH57"/>
<dbReference type="Proteomes" id="UP000261540">
    <property type="component" value="Unplaced"/>
</dbReference>
<dbReference type="PANTHER" id="PTHR34035">
    <property type="entry name" value="TESTIS-EXPRESSED PROTEIN 47"/>
    <property type="match status" value="1"/>
</dbReference>
<dbReference type="Ensembl" id="ENSPKIT00000041708.1">
    <property type="protein sequence ID" value="ENSPKIP00000017200.1"/>
    <property type="gene ID" value="ENSPKIG00000003197.1"/>
</dbReference>
<reference evidence="1" key="1">
    <citation type="submission" date="2025-08" db="UniProtKB">
        <authorList>
            <consortium name="Ensembl"/>
        </authorList>
    </citation>
    <scope>IDENTIFICATION</scope>
</reference>